<reference evidence="1 2" key="1">
    <citation type="journal article" date="2007" name="Nat. Biotechnol.">
        <title>Complete genome sequence of the myxobacterium Sorangium cellulosum.</title>
        <authorList>
            <person name="Schneiker S."/>
            <person name="Perlova O."/>
            <person name="Kaiser O."/>
            <person name="Gerth K."/>
            <person name="Alici A."/>
            <person name="Altmeyer M.O."/>
            <person name="Bartels D."/>
            <person name="Bekel T."/>
            <person name="Beyer S."/>
            <person name="Bode E."/>
            <person name="Bode H.B."/>
            <person name="Bolten C.J."/>
            <person name="Choudhuri J.V."/>
            <person name="Doss S."/>
            <person name="Elnakady Y.A."/>
            <person name="Frank B."/>
            <person name="Gaigalat L."/>
            <person name="Goesmann A."/>
            <person name="Groeger C."/>
            <person name="Gross F."/>
            <person name="Jelsbak L."/>
            <person name="Jelsbak L."/>
            <person name="Kalinowski J."/>
            <person name="Kegler C."/>
            <person name="Knauber T."/>
            <person name="Konietzny S."/>
            <person name="Kopp M."/>
            <person name="Krause L."/>
            <person name="Krug D."/>
            <person name="Linke B."/>
            <person name="Mahmud T."/>
            <person name="Martinez-Arias R."/>
            <person name="McHardy A.C."/>
            <person name="Merai M."/>
            <person name="Meyer F."/>
            <person name="Mormann S."/>
            <person name="Munoz-Dorado J."/>
            <person name="Perez J."/>
            <person name="Pradella S."/>
            <person name="Rachid S."/>
            <person name="Raddatz G."/>
            <person name="Rosenau F."/>
            <person name="Rueckert C."/>
            <person name="Sasse F."/>
            <person name="Scharfe M."/>
            <person name="Schuster S.C."/>
            <person name="Suen G."/>
            <person name="Treuner-Lange A."/>
            <person name="Velicer G.J."/>
            <person name="Vorholter F.-J."/>
            <person name="Weissman K.J."/>
            <person name="Welch R.D."/>
            <person name="Wenzel S.C."/>
            <person name="Whitworth D.E."/>
            <person name="Wilhelm S."/>
            <person name="Wittmann C."/>
            <person name="Bloecker H."/>
            <person name="Puehler A."/>
            <person name="Mueller R."/>
        </authorList>
    </citation>
    <scope>NUCLEOTIDE SEQUENCE [LARGE SCALE GENOMIC DNA]</scope>
    <source>
        <strain evidence="2">So ce56</strain>
    </source>
</reference>
<keyword evidence="2" id="KW-1185">Reference proteome</keyword>
<dbReference type="BioCyc" id="SCEL448385:SCE_RS29290-MONOMER"/>
<dbReference type="KEGG" id="scl:sce5700"/>
<accession>A9G7I3</accession>
<dbReference type="EMBL" id="AM746676">
    <property type="protein sequence ID" value="CAN95863.1"/>
    <property type="molecule type" value="Genomic_DNA"/>
</dbReference>
<gene>
    <name evidence="1" type="ordered locus">sce5700</name>
</gene>
<sequence>MLTVCYYGEFDPFSGSVDRRCECIDDVVRVLAMLCLLHDVVIVPPGALLDHPLGLPAFERLAPFVRAGVLGTTASPSEPGPRTYMKERVRRRVDGRLDRRGGSLKSSDVIELQSRLSDILPAQWTITGDAARQVRTSSPC</sequence>
<dbReference type="HOGENOM" id="CLU_1833902_0_0_7"/>
<protein>
    <submittedName>
        <fullName evidence="1">No similarity</fullName>
    </submittedName>
</protein>
<evidence type="ECO:0000313" key="2">
    <source>
        <dbReference type="Proteomes" id="UP000002139"/>
    </source>
</evidence>
<dbReference type="AlphaFoldDB" id="A9G7I3"/>
<proteinExistence type="predicted"/>
<name>A9G7I3_SORC5</name>
<dbReference type="Proteomes" id="UP000002139">
    <property type="component" value="Chromosome"/>
</dbReference>
<evidence type="ECO:0000313" key="1">
    <source>
        <dbReference type="EMBL" id="CAN95863.1"/>
    </source>
</evidence>
<organism evidence="1 2">
    <name type="scientific">Sorangium cellulosum (strain So ce56)</name>
    <name type="common">Polyangium cellulosum (strain So ce56)</name>
    <dbReference type="NCBI Taxonomy" id="448385"/>
    <lineage>
        <taxon>Bacteria</taxon>
        <taxon>Pseudomonadati</taxon>
        <taxon>Myxococcota</taxon>
        <taxon>Polyangia</taxon>
        <taxon>Polyangiales</taxon>
        <taxon>Polyangiaceae</taxon>
        <taxon>Sorangium</taxon>
    </lineage>
</organism>